<sequence>MYVYNITNRTTIKNKHKKKQKHIKCIFTNISILPREKKQQCNAPHTYLKRWMFSINQITLLSKLTFCILPKPEILGLWLYSELNFLFKDTILSVTKLVHFYTLNLFSKKKKSAKSVVQQRDSIKVLSVLSSNSVM</sequence>
<organism evidence="1 2">
    <name type="scientific">Elysia chlorotica</name>
    <name type="common">Eastern emerald elysia</name>
    <name type="synonym">Sea slug</name>
    <dbReference type="NCBI Taxonomy" id="188477"/>
    <lineage>
        <taxon>Eukaryota</taxon>
        <taxon>Metazoa</taxon>
        <taxon>Spiralia</taxon>
        <taxon>Lophotrochozoa</taxon>
        <taxon>Mollusca</taxon>
        <taxon>Gastropoda</taxon>
        <taxon>Heterobranchia</taxon>
        <taxon>Euthyneura</taxon>
        <taxon>Panpulmonata</taxon>
        <taxon>Sacoglossa</taxon>
        <taxon>Placobranchoidea</taxon>
        <taxon>Plakobranchidae</taxon>
        <taxon>Elysia</taxon>
    </lineage>
</organism>
<evidence type="ECO:0000313" key="1">
    <source>
        <dbReference type="EMBL" id="RUS79570.1"/>
    </source>
</evidence>
<reference evidence="1 2" key="1">
    <citation type="submission" date="2019-01" db="EMBL/GenBank/DDBJ databases">
        <title>A draft genome assembly of the solar-powered sea slug Elysia chlorotica.</title>
        <authorList>
            <person name="Cai H."/>
            <person name="Li Q."/>
            <person name="Fang X."/>
            <person name="Li J."/>
            <person name="Curtis N.E."/>
            <person name="Altenburger A."/>
            <person name="Shibata T."/>
            <person name="Feng M."/>
            <person name="Maeda T."/>
            <person name="Schwartz J.A."/>
            <person name="Shigenobu S."/>
            <person name="Lundholm N."/>
            <person name="Nishiyama T."/>
            <person name="Yang H."/>
            <person name="Hasebe M."/>
            <person name="Li S."/>
            <person name="Pierce S.K."/>
            <person name="Wang J."/>
        </authorList>
    </citation>
    <scope>NUCLEOTIDE SEQUENCE [LARGE SCALE GENOMIC DNA]</scope>
    <source>
        <strain evidence="1">EC2010</strain>
        <tissue evidence="1">Whole organism of an adult</tissue>
    </source>
</reference>
<dbReference type="EMBL" id="RQTK01000443">
    <property type="protein sequence ID" value="RUS79570.1"/>
    <property type="molecule type" value="Genomic_DNA"/>
</dbReference>
<proteinExistence type="predicted"/>
<dbReference type="AlphaFoldDB" id="A0A433TDI7"/>
<dbReference type="Proteomes" id="UP000271974">
    <property type="component" value="Unassembled WGS sequence"/>
</dbReference>
<name>A0A433TDI7_ELYCH</name>
<keyword evidence="2" id="KW-1185">Reference proteome</keyword>
<gene>
    <name evidence="1" type="ORF">EGW08_012664</name>
</gene>
<protein>
    <submittedName>
        <fullName evidence="1">Uncharacterized protein</fullName>
    </submittedName>
</protein>
<accession>A0A433TDI7</accession>
<comment type="caution">
    <text evidence="1">The sequence shown here is derived from an EMBL/GenBank/DDBJ whole genome shotgun (WGS) entry which is preliminary data.</text>
</comment>
<evidence type="ECO:0000313" key="2">
    <source>
        <dbReference type="Proteomes" id="UP000271974"/>
    </source>
</evidence>